<evidence type="ECO:0000313" key="4">
    <source>
        <dbReference type="EMBL" id="NIR75025.1"/>
    </source>
</evidence>
<evidence type="ECO:0000259" key="3">
    <source>
        <dbReference type="PROSITE" id="PS51186"/>
    </source>
</evidence>
<evidence type="ECO:0000256" key="1">
    <source>
        <dbReference type="ARBA" id="ARBA00022679"/>
    </source>
</evidence>
<dbReference type="InterPro" id="IPR000182">
    <property type="entry name" value="GNAT_dom"/>
</dbReference>
<name>A0AAE4ZCC0_9BACT</name>
<keyword evidence="1" id="KW-0808">Transferase</keyword>
<dbReference type="CDD" id="cd04301">
    <property type="entry name" value="NAT_SF"/>
    <property type="match status" value="1"/>
</dbReference>
<feature type="domain" description="N-acetyltransferase" evidence="3">
    <location>
        <begin position="9"/>
        <end position="157"/>
    </location>
</feature>
<keyword evidence="2" id="KW-0012">Acyltransferase</keyword>
<dbReference type="GO" id="GO:0016747">
    <property type="term" value="F:acyltransferase activity, transferring groups other than amino-acyl groups"/>
    <property type="evidence" value="ECO:0007669"/>
    <property type="project" value="InterPro"/>
</dbReference>
<dbReference type="PANTHER" id="PTHR43877">
    <property type="entry name" value="AMINOALKYLPHOSPHONATE N-ACETYLTRANSFERASE-RELATED-RELATED"/>
    <property type="match status" value="1"/>
</dbReference>
<protein>
    <submittedName>
        <fullName evidence="4">GNAT family N-acetyltransferase</fullName>
    </submittedName>
</protein>
<dbReference type="InterPro" id="IPR016181">
    <property type="entry name" value="Acyl_CoA_acyltransferase"/>
</dbReference>
<dbReference type="Pfam" id="PF13673">
    <property type="entry name" value="Acetyltransf_10"/>
    <property type="match status" value="1"/>
</dbReference>
<dbReference type="SUPFAM" id="SSF55729">
    <property type="entry name" value="Acyl-CoA N-acyltransferases (Nat)"/>
    <property type="match status" value="1"/>
</dbReference>
<accession>A0AAE4ZCC0</accession>
<evidence type="ECO:0000313" key="5">
    <source>
        <dbReference type="Proteomes" id="UP000702544"/>
    </source>
</evidence>
<comment type="caution">
    <text evidence="4">The sequence shown here is derived from an EMBL/GenBank/DDBJ whole genome shotgun (WGS) entry which is preliminary data.</text>
</comment>
<dbReference type="PROSITE" id="PS51186">
    <property type="entry name" value="GNAT"/>
    <property type="match status" value="1"/>
</dbReference>
<dbReference type="Proteomes" id="UP000702544">
    <property type="component" value="Unassembled WGS sequence"/>
</dbReference>
<sequence>MGEATAEVGGVRRARAAEAAELSELALRSKAHWGYDAEFLEACRPELTLTPELIEQQDVYVLENGGRIVGFYSLVPWKSEIELCHFFVDPPAIGRGVGRQLWDDAVERARARGHRRFLIQSDPNAEGFYRKLGAERIGLVPSQARPGRDLPLLVYAIDSGE</sequence>
<dbReference type="Gene3D" id="3.40.630.30">
    <property type="match status" value="1"/>
</dbReference>
<reference evidence="4 5" key="1">
    <citation type="submission" date="2020-01" db="EMBL/GenBank/DDBJ databases">
        <title>Genomes assembled from Gulf of Kutch pelagic sediment metagenomes.</title>
        <authorList>
            <person name="Chandrashekar M."/>
            <person name="Mahajan M.S."/>
            <person name="Dave K.J."/>
            <person name="Vatsa P."/>
            <person name="Nathani N.M."/>
        </authorList>
    </citation>
    <scope>NUCLEOTIDE SEQUENCE [LARGE SCALE GENOMIC DNA]</scope>
    <source>
        <strain evidence="4">KS3-K002</strain>
    </source>
</reference>
<organism evidence="4 5">
    <name type="scientific">Candidatus Kutchimonas denitrificans</name>
    <dbReference type="NCBI Taxonomy" id="3056748"/>
    <lineage>
        <taxon>Bacteria</taxon>
        <taxon>Pseudomonadati</taxon>
        <taxon>Gemmatimonadota</taxon>
        <taxon>Gemmatimonadia</taxon>
        <taxon>Candidatus Palauibacterales</taxon>
        <taxon>Candidatus Palauibacteraceae</taxon>
        <taxon>Candidatus Kutchimonas</taxon>
    </lineage>
</organism>
<evidence type="ECO:0000256" key="2">
    <source>
        <dbReference type="ARBA" id="ARBA00023315"/>
    </source>
</evidence>
<gene>
    <name evidence="4" type="ORF">GWO12_07910</name>
</gene>
<dbReference type="EMBL" id="JAACAK010000051">
    <property type="protein sequence ID" value="NIR75025.1"/>
    <property type="molecule type" value="Genomic_DNA"/>
</dbReference>
<proteinExistence type="predicted"/>
<dbReference type="AlphaFoldDB" id="A0AAE4ZCC0"/>
<dbReference type="InterPro" id="IPR050832">
    <property type="entry name" value="Bact_Acetyltransf"/>
</dbReference>
<dbReference type="PANTHER" id="PTHR43877:SF1">
    <property type="entry name" value="ACETYLTRANSFERASE"/>
    <property type="match status" value="1"/>
</dbReference>